<feature type="region of interest" description="Disordered" evidence="1">
    <location>
        <begin position="90"/>
        <end position="126"/>
    </location>
</feature>
<feature type="compositionally biased region" description="Polar residues" evidence="1">
    <location>
        <begin position="91"/>
        <end position="126"/>
    </location>
</feature>
<evidence type="ECO:0008006" key="4">
    <source>
        <dbReference type="Google" id="ProtNLM"/>
    </source>
</evidence>
<dbReference type="Gene3D" id="3.40.50.300">
    <property type="entry name" value="P-loop containing nucleotide triphosphate hydrolases"/>
    <property type="match status" value="1"/>
</dbReference>
<dbReference type="PROSITE" id="PS00113">
    <property type="entry name" value="ADENYLATE_KINASE"/>
    <property type="match status" value="1"/>
</dbReference>
<dbReference type="Proteomes" id="UP000616885">
    <property type="component" value="Unassembled WGS sequence"/>
</dbReference>
<accession>A0A8H7TT08</accession>
<evidence type="ECO:0000256" key="1">
    <source>
        <dbReference type="SAM" id="MobiDB-lite"/>
    </source>
</evidence>
<dbReference type="InterPro" id="IPR033690">
    <property type="entry name" value="Adenylat_kinase_CS"/>
</dbReference>
<gene>
    <name evidence="2" type="ORF">IM811_000518</name>
</gene>
<feature type="compositionally biased region" description="Basic residues" evidence="1">
    <location>
        <begin position="7"/>
        <end position="22"/>
    </location>
</feature>
<proteinExistence type="predicted"/>
<organism evidence="2 3">
    <name type="scientific">Bionectria ochroleuca</name>
    <name type="common">Gliocladium roseum</name>
    <dbReference type="NCBI Taxonomy" id="29856"/>
    <lineage>
        <taxon>Eukaryota</taxon>
        <taxon>Fungi</taxon>
        <taxon>Dikarya</taxon>
        <taxon>Ascomycota</taxon>
        <taxon>Pezizomycotina</taxon>
        <taxon>Sordariomycetes</taxon>
        <taxon>Hypocreomycetidae</taxon>
        <taxon>Hypocreales</taxon>
        <taxon>Bionectriaceae</taxon>
        <taxon>Clonostachys</taxon>
    </lineage>
</organism>
<name>A0A8H7TT08_BIOOC</name>
<dbReference type="InterPro" id="IPR027417">
    <property type="entry name" value="P-loop_NTPase"/>
</dbReference>
<dbReference type="AlphaFoldDB" id="A0A8H7TT08"/>
<dbReference type="Pfam" id="PF00406">
    <property type="entry name" value="ADK"/>
    <property type="match status" value="1"/>
</dbReference>
<evidence type="ECO:0000313" key="2">
    <source>
        <dbReference type="EMBL" id="KAF9758824.1"/>
    </source>
</evidence>
<protein>
    <recommendedName>
        <fullName evidence="4">Adenylate kinase active site lid domain-containing protein</fullName>
    </recommendedName>
</protein>
<comment type="caution">
    <text evidence="2">The sequence shown here is derived from an EMBL/GenBank/DDBJ whole genome shotgun (WGS) entry which is preliminary data.</text>
</comment>
<dbReference type="EMBL" id="JADCTT010000001">
    <property type="protein sequence ID" value="KAF9758824.1"/>
    <property type="molecule type" value="Genomic_DNA"/>
</dbReference>
<evidence type="ECO:0000313" key="3">
    <source>
        <dbReference type="Proteomes" id="UP000616885"/>
    </source>
</evidence>
<feature type="region of interest" description="Disordered" evidence="1">
    <location>
        <begin position="1"/>
        <end position="34"/>
    </location>
</feature>
<reference evidence="2" key="1">
    <citation type="submission" date="2020-10" db="EMBL/GenBank/DDBJ databases">
        <title>High-Quality Genome Resource of Clonostachys rosea strain S41 by Oxford Nanopore Long-Read Sequencing.</title>
        <authorList>
            <person name="Wang H."/>
        </authorList>
    </citation>
    <scope>NUCLEOTIDE SEQUENCE</scope>
    <source>
        <strain evidence="2">S41</strain>
    </source>
</reference>
<sequence>MAARPAPARHRQLPGRRRRGARRPPPSFEPLLASEDPSASFILDGYPRNATQAHGLESIVPINLAISIVTPFSVILERIAGRWVHEPSGRVYNTTFNTPVSPAATTSPERLSSSDPTTTSMSIATA</sequence>